<reference evidence="10 11" key="1">
    <citation type="submission" date="2020-08" db="EMBL/GenBank/DDBJ databases">
        <authorList>
            <person name="Liu G."/>
            <person name="Sun C."/>
        </authorList>
    </citation>
    <scope>NUCLEOTIDE SEQUENCE [LARGE SCALE GENOMIC DNA]</scope>
    <source>
        <strain evidence="10 11">OT19</strain>
    </source>
</reference>
<evidence type="ECO:0000256" key="2">
    <source>
        <dbReference type="ARBA" id="ARBA00022475"/>
    </source>
</evidence>
<dbReference type="PANTHER" id="PTHR33908">
    <property type="entry name" value="MANNOSYLTRANSFERASE YKCB-RELATED"/>
    <property type="match status" value="1"/>
</dbReference>
<keyword evidence="4 10" id="KW-0808">Transferase</keyword>
<dbReference type="PANTHER" id="PTHR33908:SF11">
    <property type="entry name" value="MEMBRANE PROTEIN"/>
    <property type="match status" value="1"/>
</dbReference>
<evidence type="ECO:0000259" key="9">
    <source>
        <dbReference type="Pfam" id="PF13231"/>
    </source>
</evidence>
<dbReference type="GO" id="GO:0005886">
    <property type="term" value="C:plasma membrane"/>
    <property type="evidence" value="ECO:0007669"/>
    <property type="project" value="UniProtKB-SubCell"/>
</dbReference>
<feature type="transmembrane region" description="Helical" evidence="8">
    <location>
        <begin position="213"/>
        <end position="234"/>
    </location>
</feature>
<keyword evidence="7 8" id="KW-0472">Membrane</keyword>
<evidence type="ECO:0000256" key="3">
    <source>
        <dbReference type="ARBA" id="ARBA00022676"/>
    </source>
</evidence>
<evidence type="ECO:0000256" key="6">
    <source>
        <dbReference type="ARBA" id="ARBA00022989"/>
    </source>
</evidence>
<name>A0A7G6VWT0_9SPHN</name>
<dbReference type="Proteomes" id="UP000515297">
    <property type="component" value="Chromosome"/>
</dbReference>
<feature type="transmembrane region" description="Helical" evidence="8">
    <location>
        <begin position="334"/>
        <end position="353"/>
    </location>
</feature>
<feature type="transmembrane region" description="Helical" evidence="8">
    <location>
        <begin position="168"/>
        <end position="201"/>
    </location>
</feature>
<gene>
    <name evidence="10" type="ORF">H4O24_06160</name>
</gene>
<organism evidence="10 11">
    <name type="scientific">Croceicoccus marinus</name>
    <dbReference type="NCBI Taxonomy" id="450378"/>
    <lineage>
        <taxon>Bacteria</taxon>
        <taxon>Pseudomonadati</taxon>
        <taxon>Pseudomonadota</taxon>
        <taxon>Alphaproteobacteria</taxon>
        <taxon>Sphingomonadales</taxon>
        <taxon>Erythrobacteraceae</taxon>
        <taxon>Croceicoccus</taxon>
    </lineage>
</organism>
<dbReference type="InterPro" id="IPR050297">
    <property type="entry name" value="LipidA_mod_glycosyltrf_83"/>
</dbReference>
<feature type="transmembrane region" description="Helical" evidence="8">
    <location>
        <begin position="23"/>
        <end position="45"/>
    </location>
</feature>
<dbReference type="InterPro" id="IPR038731">
    <property type="entry name" value="RgtA/B/C-like"/>
</dbReference>
<evidence type="ECO:0000256" key="1">
    <source>
        <dbReference type="ARBA" id="ARBA00004651"/>
    </source>
</evidence>
<dbReference type="RefSeq" id="WP_185885213.1">
    <property type="nucleotide sequence ID" value="NZ_CP060052.1"/>
</dbReference>
<feature type="domain" description="Glycosyltransferase RgtA/B/C/D-like" evidence="9">
    <location>
        <begin position="89"/>
        <end position="228"/>
    </location>
</feature>
<evidence type="ECO:0000313" key="10">
    <source>
        <dbReference type="EMBL" id="QNE06195.1"/>
    </source>
</evidence>
<evidence type="ECO:0000256" key="4">
    <source>
        <dbReference type="ARBA" id="ARBA00022679"/>
    </source>
</evidence>
<evidence type="ECO:0000256" key="7">
    <source>
        <dbReference type="ARBA" id="ARBA00023136"/>
    </source>
</evidence>
<comment type="subcellular location">
    <subcellularLocation>
        <location evidence="1">Cell membrane</location>
        <topology evidence="1">Multi-pass membrane protein</topology>
    </subcellularLocation>
</comment>
<evidence type="ECO:0000256" key="5">
    <source>
        <dbReference type="ARBA" id="ARBA00022692"/>
    </source>
</evidence>
<dbReference type="AlphaFoldDB" id="A0A7G6VWT0"/>
<keyword evidence="2" id="KW-1003">Cell membrane</keyword>
<keyword evidence="3" id="KW-0328">Glycosyltransferase</keyword>
<keyword evidence="5 8" id="KW-0812">Transmembrane</keyword>
<feature type="transmembrane region" description="Helical" evidence="8">
    <location>
        <begin position="94"/>
        <end position="111"/>
    </location>
</feature>
<dbReference type="Pfam" id="PF13231">
    <property type="entry name" value="PMT_2"/>
    <property type="match status" value="1"/>
</dbReference>
<evidence type="ECO:0000313" key="11">
    <source>
        <dbReference type="Proteomes" id="UP000515297"/>
    </source>
</evidence>
<dbReference type="EMBL" id="CP060052">
    <property type="protein sequence ID" value="QNE06195.1"/>
    <property type="molecule type" value="Genomic_DNA"/>
</dbReference>
<protein>
    <submittedName>
        <fullName evidence="10">Glycosyltransferase family 39 protein</fullName>
    </submittedName>
</protein>
<keyword evidence="6 8" id="KW-1133">Transmembrane helix</keyword>
<feature type="transmembrane region" description="Helical" evidence="8">
    <location>
        <begin position="283"/>
        <end position="301"/>
    </location>
</feature>
<dbReference type="GO" id="GO:0009103">
    <property type="term" value="P:lipopolysaccharide biosynthetic process"/>
    <property type="evidence" value="ECO:0007669"/>
    <property type="project" value="UniProtKB-ARBA"/>
</dbReference>
<dbReference type="GO" id="GO:0016763">
    <property type="term" value="F:pentosyltransferase activity"/>
    <property type="evidence" value="ECO:0007669"/>
    <property type="project" value="TreeGrafter"/>
</dbReference>
<feature type="transmembrane region" description="Helical" evidence="8">
    <location>
        <begin position="360"/>
        <end position="377"/>
    </location>
</feature>
<evidence type="ECO:0000256" key="8">
    <source>
        <dbReference type="SAM" id="Phobius"/>
    </source>
</evidence>
<accession>A0A7G6VWT0</accession>
<sequence>MAIAATPVRRGRTSFAPDPDSPFWPTAGIVLLLAAQCTMIVTRAVNWDEFHYYAMVEHFRTGQLPTALQTFHVRLFGWLPAAEDNVDAIVAARWVMFACELVTLACIYAVARRFADQRIALLSVLAYLSTGYVLQHGFAFRTDPQATAALMVALAVLARAPLGDRRGAPLALMAGTLVGLSGMITIKAVLFAPTFLGLAWMRLVDDGHNRPRTVLAFAAMAASAVATFALLYQFHAADLSGEPVAAQTPAIRGAETTTALVLSSLDRMFFIGVPNQLSMMVKGIFLAPITTVLVVATPIALVRGLPPAAHERIALAGLWFPALTLAFYENAASYYYAFMLAPVVVSTVAVLGLATRRIPVVMMTAAMVSLTMGVFVMDNRSVIDNQRRIVNVASQLVPEGSGYFDHADMLPRLIKRNGFMTPWGMQAYRDTGRPLYREAMEAAPVPLLLANWWVFGDLDSDRPELFSPRDAEALRENYIHVSGPLFLAGRQVPDGSAVRASEFLVPGPYTAHGAPLILDGDLLTPGQTVHISRGVHHLRSADKGDARLVWGTAKQLPEPDDLNGPSWVAL</sequence>
<feature type="transmembrane region" description="Helical" evidence="8">
    <location>
        <begin position="117"/>
        <end position="134"/>
    </location>
</feature>
<proteinExistence type="predicted"/>